<proteinExistence type="inferred from homology"/>
<protein>
    <submittedName>
        <fullName evidence="5">Cytochrome P450</fullName>
    </submittedName>
</protein>
<dbReference type="SUPFAM" id="SSF48264">
    <property type="entry name" value="Cytochrome P450"/>
    <property type="match status" value="1"/>
</dbReference>
<dbReference type="AlphaFoldDB" id="A0A7Y6NRH9"/>
<keyword evidence="4" id="KW-0560">Oxidoreductase</keyword>
<dbReference type="EMBL" id="JABWMJ010000010">
    <property type="protein sequence ID" value="NUZ07996.1"/>
    <property type="molecule type" value="Genomic_DNA"/>
</dbReference>
<comment type="caution">
    <text evidence="5">The sequence shown here is derived from an EMBL/GenBank/DDBJ whole genome shotgun (WGS) entry which is preliminary data.</text>
</comment>
<dbReference type="PRINTS" id="PR00463">
    <property type="entry name" value="EP450I"/>
</dbReference>
<dbReference type="InterPro" id="IPR036396">
    <property type="entry name" value="Cyt_P450_sf"/>
</dbReference>
<organism evidence="5 6">
    <name type="scientific">Piscinibacter koreensis</name>
    <dbReference type="NCBI Taxonomy" id="2742824"/>
    <lineage>
        <taxon>Bacteria</taxon>
        <taxon>Pseudomonadati</taxon>
        <taxon>Pseudomonadota</taxon>
        <taxon>Betaproteobacteria</taxon>
        <taxon>Burkholderiales</taxon>
        <taxon>Sphaerotilaceae</taxon>
        <taxon>Piscinibacter</taxon>
    </lineage>
</organism>
<dbReference type="RefSeq" id="WP_176070911.1">
    <property type="nucleotide sequence ID" value="NZ_JABWMJ010000010.1"/>
</dbReference>
<dbReference type="PANTHER" id="PTHR24305:SF166">
    <property type="entry name" value="CYTOCHROME P450 12A4, MITOCHONDRIAL-RELATED"/>
    <property type="match status" value="1"/>
</dbReference>
<sequence length="400" mass="43763">MGPDPRLPNPAGSAGLAAARQCPAGLFFVNDEEWRRQRRLVMAALDPAHVHAYFPSLQKVVQRLRGRWRQAAAEGRAIDVQADLMRYTVDVVAGLAFGSDVNTLEGDDPIQTDLNRVLPALGRRLAARLPYWRRIRTRADRELEQSVVVIRSAIDGFIRAARAQLARDPARRLAPTNLLEAMLVAAEADAGISDADVAGNVLVMLVAGEDTTANTITWLIHFLFDHPHALGAARDEVRRVGAQDPSLSLDTIGRLVYLEACLHETMRLKPVAPVQTAQANRDVVVGDVAVPAGAIVVGLVRADATSARHFADPQRFDPARWLATDERTRASPDRVSMPFGAGPRLCPGRYLALLEMKVAAAMLLDGFDLERVGTRHGGPPEELFSFAMAPRELGMRLRLR</sequence>
<dbReference type="GO" id="GO:0005506">
    <property type="term" value="F:iron ion binding"/>
    <property type="evidence" value="ECO:0007669"/>
    <property type="project" value="InterPro"/>
</dbReference>
<name>A0A7Y6NRH9_9BURK</name>
<keyword evidence="3 4" id="KW-0349">Heme</keyword>
<evidence type="ECO:0000313" key="5">
    <source>
        <dbReference type="EMBL" id="NUZ07996.1"/>
    </source>
</evidence>
<comment type="similarity">
    <text evidence="2 4">Belongs to the cytochrome P450 family.</text>
</comment>
<reference evidence="5 6" key="1">
    <citation type="submission" date="2020-06" db="EMBL/GenBank/DDBJ databases">
        <title>Schlegella sp. ID0723 isolated from air conditioner.</title>
        <authorList>
            <person name="Kim D.Y."/>
            <person name="Kim D.-U."/>
        </authorList>
    </citation>
    <scope>NUCLEOTIDE SEQUENCE [LARGE SCALE GENOMIC DNA]</scope>
    <source>
        <strain evidence="5 6">ID0723</strain>
    </source>
</reference>
<dbReference type="GO" id="GO:0020037">
    <property type="term" value="F:heme binding"/>
    <property type="evidence" value="ECO:0007669"/>
    <property type="project" value="InterPro"/>
</dbReference>
<evidence type="ECO:0000256" key="2">
    <source>
        <dbReference type="ARBA" id="ARBA00010617"/>
    </source>
</evidence>
<dbReference type="InterPro" id="IPR017972">
    <property type="entry name" value="Cyt_P450_CS"/>
</dbReference>
<evidence type="ECO:0000256" key="1">
    <source>
        <dbReference type="ARBA" id="ARBA00001971"/>
    </source>
</evidence>
<dbReference type="PROSITE" id="PS00086">
    <property type="entry name" value="CYTOCHROME_P450"/>
    <property type="match status" value="1"/>
</dbReference>
<accession>A0A7Y6NRH9</accession>
<evidence type="ECO:0000256" key="3">
    <source>
        <dbReference type="PIRSR" id="PIRSR602401-1"/>
    </source>
</evidence>
<dbReference type="InterPro" id="IPR001128">
    <property type="entry name" value="Cyt_P450"/>
</dbReference>
<evidence type="ECO:0000313" key="6">
    <source>
        <dbReference type="Proteomes" id="UP000529637"/>
    </source>
</evidence>
<keyword evidence="3 4" id="KW-0408">Iron</keyword>
<dbReference type="Proteomes" id="UP000529637">
    <property type="component" value="Unassembled WGS sequence"/>
</dbReference>
<dbReference type="Pfam" id="PF00067">
    <property type="entry name" value="p450"/>
    <property type="match status" value="1"/>
</dbReference>
<dbReference type="Gene3D" id="1.10.630.10">
    <property type="entry name" value="Cytochrome P450"/>
    <property type="match status" value="1"/>
</dbReference>
<gene>
    <name evidence="5" type="ORF">HQN59_19710</name>
</gene>
<feature type="binding site" description="axial binding residue" evidence="3">
    <location>
        <position position="346"/>
    </location>
    <ligand>
        <name>heme</name>
        <dbReference type="ChEBI" id="CHEBI:30413"/>
    </ligand>
    <ligandPart>
        <name>Fe</name>
        <dbReference type="ChEBI" id="CHEBI:18248"/>
    </ligandPart>
</feature>
<dbReference type="GO" id="GO:0004497">
    <property type="term" value="F:monooxygenase activity"/>
    <property type="evidence" value="ECO:0007669"/>
    <property type="project" value="UniProtKB-KW"/>
</dbReference>
<keyword evidence="6" id="KW-1185">Reference proteome</keyword>
<evidence type="ECO:0000256" key="4">
    <source>
        <dbReference type="RuleBase" id="RU000461"/>
    </source>
</evidence>
<dbReference type="PANTHER" id="PTHR24305">
    <property type="entry name" value="CYTOCHROME P450"/>
    <property type="match status" value="1"/>
</dbReference>
<keyword evidence="4" id="KW-0503">Monooxygenase</keyword>
<dbReference type="InterPro" id="IPR002401">
    <property type="entry name" value="Cyt_P450_E_grp-I"/>
</dbReference>
<dbReference type="InterPro" id="IPR050121">
    <property type="entry name" value="Cytochrome_P450_monoxygenase"/>
</dbReference>
<keyword evidence="3 4" id="KW-0479">Metal-binding</keyword>
<dbReference type="GO" id="GO:0016705">
    <property type="term" value="F:oxidoreductase activity, acting on paired donors, with incorporation or reduction of molecular oxygen"/>
    <property type="evidence" value="ECO:0007669"/>
    <property type="project" value="InterPro"/>
</dbReference>
<comment type="cofactor">
    <cofactor evidence="1 3">
        <name>heme</name>
        <dbReference type="ChEBI" id="CHEBI:30413"/>
    </cofactor>
</comment>
<dbReference type="PRINTS" id="PR00385">
    <property type="entry name" value="P450"/>
</dbReference>